<dbReference type="FunFam" id="3.90.1180.10:FF:000001">
    <property type="entry name" value="50S ribosomal protein L13"/>
    <property type="match status" value="1"/>
</dbReference>
<dbReference type="InterPro" id="IPR005822">
    <property type="entry name" value="Ribosomal_uL13"/>
</dbReference>
<dbReference type="SUPFAM" id="SSF52161">
    <property type="entry name" value="Ribosomal protein L13"/>
    <property type="match status" value="1"/>
</dbReference>
<evidence type="ECO:0000256" key="4">
    <source>
        <dbReference type="ARBA" id="ARBA00023274"/>
    </source>
</evidence>
<dbReference type="GO" id="GO:0017148">
    <property type="term" value="P:negative regulation of translation"/>
    <property type="evidence" value="ECO:0007669"/>
    <property type="project" value="TreeGrafter"/>
</dbReference>
<evidence type="ECO:0000256" key="2">
    <source>
        <dbReference type="ARBA" id="ARBA00011838"/>
    </source>
</evidence>
<reference evidence="9 10" key="1">
    <citation type="submission" date="2019-04" db="EMBL/GenBank/DDBJ databases">
        <authorList>
            <person name="Van Vliet M D."/>
        </authorList>
    </citation>
    <scope>NUCLEOTIDE SEQUENCE [LARGE SCALE GENOMIC DNA]</scope>
    <source>
        <strain evidence="9 10">F21</strain>
    </source>
</reference>
<dbReference type="HAMAP" id="MF_01366">
    <property type="entry name" value="Ribosomal_uL13"/>
    <property type="match status" value="1"/>
</dbReference>
<dbReference type="EMBL" id="CAAHFH010000001">
    <property type="protein sequence ID" value="VGO20043.1"/>
    <property type="molecule type" value="Genomic_DNA"/>
</dbReference>
<accession>A0A6C2UJI5</accession>
<protein>
    <recommendedName>
        <fullName evidence="5 6">Large ribosomal subunit protein uL13</fullName>
    </recommendedName>
</protein>
<dbReference type="PANTHER" id="PTHR11545:SF2">
    <property type="entry name" value="LARGE RIBOSOMAL SUBUNIT PROTEIN UL13M"/>
    <property type="match status" value="1"/>
</dbReference>
<dbReference type="Pfam" id="PF00572">
    <property type="entry name" value="Ribosomal_L13"/>
    <property type="match status" value="1"/>
</dbReference>
<evidence type="ECO:0000256" key="8">
    <source>
        <dbReference type="RuleBase" id="RU003878"/>
    </source>
</evidence>
<proteinExistence type="inferred from homology"/>
<dbReference type="Proteomes" id="UP000346198">
    <property type="component" value="Unassembled WGS sequence"/>
</dbReference>
<organism evidence="9 10">
    <name type="scientific">Pontiella sulfatireligans</name>
    <dbReference type="NCBI Taxonomy" id="2750658"/>
    <lineage>
        <taxon>Bacteria</taxon>
        <taxon>Pseudomonadati</taxon>
        <taxon>Kiritimatiellota</taxon>
        <taxon>Kiritimatiellia</taxon>
        <taxon>Kiritimatiellales</taxon>
        <taxon>Pontiellaceae</taxon>
        <taxon>Pontiella</taxon>
    </lineage>
</organism>
<dbReference type="CDD" id="cd00392">
    <property type="entry name" value="Ribosomal_L13"/>
    <property type="match status" value="1"/>
</dbReference>
<dbReference type="PROSITE" id="PS00783">
    <property type="entry name" value="RIBOSOMAL_L13"/>
    <property type="match status" value="1"/>
</dbReference>
<comment type="similarity">
    <text evidence="1 6 7">Belongs to the universal ribosomal protein uL13 family.</text>
</comment>
<evidence type="ECO:0000313" key="9">
    <source>
        <dbReference type="EMBL" id="VGO20043.1"/>
    </source>
</evidence>
<dbReference type="AlphaFoldDB" id="A0A6C2UJI5"/>
<name>A0A6C2UJI5_9BACT</name>
<evidence type="ECO:0000313" key="10">
    <source>
        <dbReference type="Proteomes" id="UP000346198"/>
    </source>
</evidence>
<keyword evidence="3 6" id="KW-0689">Ribosomal protein</keyword>
<dbReference type="PIRSF" id="PIRSF002181">
    <property type="entry name" value="Ribosomal_L13"/>
    <property type="match status" value="1"/>
</dbReference>
<sequence length="144" mass="16374">MKTFMPKEADVVREWYVVDATDKPAGRLAVVIADALRGRDKPTYTPHVDTGAFVVVLNCDKIKLTGNKEENKIYQDYTGYSSGRRETKAKDIREKNPERIITQAVKGMLPVNRQSRQTLTRLKVYTGAEHPHAAQQVKELKLNF</sequence>
<dbReference type="Gene3D" id="3.90.1180.10">
    <property type="entry name" value="Ribosomal protein L13"/>
    <property type="match status" value="1"/>
</dbReference>
<evidence type="ECO:0000256" key="6">
    <source>
        <dbReference type="HAMAP-Rule" id="MF_01366"/>
    </source>
</evidence>
<dbReference type="GO" id="GO:0022625">
    <property type="term" value="C:cytosolic large ribosomal subunit"/>
    <property type="evidence" value="ECO:0007669"/>
    <property type="project" value="TreeGrafter"/>
</dbReference>
<evidence type="ECO:0000256" key="5">
    <source>
        <dbReference type="ARBA" id="ARBA00035201"/>
    </source>
</evidence>
<dbReference type="InterPro" id="IPR023563">
    <property type="entry name" value="Ribosomal_uL13_CS"/>
</dbReference>
<dbReference type="GO" id="GO:0003735">
    <property type="term" value="F:structural constituent of ribosome"/>
    <property type="evidence" value="ECO:0007669"/>
    <property type="project" value="InterPro"/>
</dbReference>
<evidence type="ECO:0000256" key="1">
    <source>
        <dbReference type="ARBA" id="ARBA00006227"/>
    </source>
</evidence>
<comment type="function">
    <text evidence="6 8">This protein is one of the early assembly proteins of the 50S ribosomal subunit, although it is not seen to bind rRNA by itself. It is important during the early stages of 50S assembly.</text>
</comment>
<keyword evidence="4 6" id="KW-0687">Ribonucleoprotein</keyword>
<dbReference type="InterPro" id="IPR005823">
    <property type="entry name" value="Ribosomal_uL13_bac-type"/>
</dbReference>
<gene>
    <name evidence="6 8 9" type="primary">rplM</name>
    <name evidence="9" type="ORF">SCARR_02103</name>
</gene>
<comment type="subunit">
    <text evidence="2 6">Part of the 50S ribosomal subunit.</text>
</comment>
<dbReference type="PANTHER" id="PTHR11545">
    <property type="entry name" value="RIBOSOMAL PROTEIN L13"/>
    <property type="match status" value="1"/>
</dbReference>
<dbReference type="InterPro" id="IPR036899">
    <property type="entry name" value="Ribosomal_uL13_sf"/>
</dbReference>
<dbReference type="GO" id="GO:0006412">
    <property type="term" value="P:translation"/>
    <property type="evidence" value="ECO:0007669"/>
    <property type="project" value="UniProtKB-UniRule"/>
</dbReference>
<evidence type="ECO:0000256" key="7">
    <source>
        <dbReference type="RuleBase" id="RU003877"/>
    </source>
</evidence>
<dbReference type="GO" id="GO:0003729">
    <property type="term" value="F:mRNA binding"/>
    <property type="evidence" value="ECO:0007669"/>
    <property type="project" value="UniProtKB-ARBA"/>
</dbReference>
<evidence type="ECO:0000256" key="3">
    <source>
        <dbReference type="ARBA" id="ARBA00022980"/>
    </source>
</evidence>
<keyword evidence="10" id="KW-1185">Reference proteome</keyword>
<dbReference type="NCBIfam" id="TIGR01066">
    <property type="entry name" value="rplM_bact"/>
    <property type="match status" value="1"/>
</dbReference>
<dbReference type="RefSeq" id="WP_136061489.1">
    <property type="nucleotide sequence ID" value="NZ_CAAHFH010000001.1"/>
</dbReference>